<name>A0AAW1T5U5_9CHLO</name>
<accession>A0AAW1T5U5</accession>
<dbReference type="Gene3D" id="3.40.250.10">
    <property type="entry name" value="Rhodanese-like domain"/>
    <property type="match status" value="1"/>
</dbReference>
<evidence type="ECO:0000259" key="1">
    <source>
        <dbReference type="PROSITE" id="PS50206"/>
    </source>
</evidence>
<reference evidence="2 3" key="1">
    <citation type="journal article" date="2024" name="Nat. Commun.">
        <title>Phylogenomics reveals the evolutionary origins of lichenization in chlorophyte algae.</title>
        <authorList>
            <person name="Puginier C."/>
            <person name="Libourel C."/>
            <person name="Otte J."/>
            <person name="Skaloud P."/>
            <person name="Haon M."/>
            <person name="Grisel S."/>
            <person name="Petersen M."/>
            <person name="Berrin J.G."/>
            <person name="Delaux P.M."/>
            <person name="Dal Grande F."/>
            <person name="Keller J."/>
        </authorList>
    </citation>
    <scope>NUCLEOTIDE SEQUENCE [LARGE SCALE GENOMIC DNA]</scope>
    <source>
        <strain evidence="2 3">SAG 2523</strain>
    </source>
</reference>
<dbReference type="Pfam" id="PF00581">
    <property type="entry name" value="Rhodanese"/>
    <property type="match status" value="1"/>
</dbReference>
<dbReference type="InterPro" id="IPR036873">
    <property type="entry name" value="Rhodanese-like_dom_sf"/>
</dbReference>
<dbReference type="SMART" id="SM00450">
    <property type="entry name" value="RHOD"/>
    <property type="match status" value="1"/>
</dbReference>
<dbReference type="PANTHER" id="PTHR44920">
    <property type="entry name" value="RHODANESE-LIKE DOMAIN-CONTAINING PROTEIN 14, CHLOROPLASTIC-RELATED"/>
    <property type="match status" value="1"/>
</dbReference>
<dbReference type="SUPFAM" id="SSF52821">
    <property type="entry name" value="Rhodanese/Cell cycle control phosphatase"/>
    <property type="match status" value="1"/>
</dbReference>
<dbReference type="InterPro" id="IPR043186">
    <property type="entry name" value="Str14"/>
</dbReference>
<dbReference type="InterPro" id="IPR001763">
    <property type="entry name" value="Rhodanese-like_dom"/>
</dbReference>
<dbReference type="Proteomes" id="UP001485043">
    <property type="component" value="Unassembled WGS sequence"/>
</dbReference>
<gene>
    <name evidence="2" type="ORF">WJX84_010259</name>
</gene>
<protein>
    <recommendedName>
        <fullName evidence="1">Rhodanese domain-containing protein</fullName>
    </recommendedName>
</protein>
<organism evidence="2 3">
    <name type="scientific">Apatococcus fuscideae</name>
    <dbReference type="NCBI Taxonomy" id="2026836"/>
    <lineage>
        <taxon>Eukaryota</taxon>
        <taxon>Viridiplantae</taxon>
        <taxon>Chlorophyta</taxon>
        <taxon>core chlorophytes</taxon>
        <taxon>Trebouxiophyceae</taxon>
        <taxon>Chlorellales</taxon>
        <taxon>Chlorellaceae</taxon>
        <taxon>Apatococcus</taxon>
    </lineage>
</organism>
<dbReference type="AlphaFoldDB" id="A0AAW1T5U5"/>
<dbReference type="PROSITE" id="PS50206">
    <property type="entry name" value="RHODANESE_3"/>
    <property type="match status" value="1"/>
</dbReference>
<dbReference type="EMBL" id="JALJOV010000282">
    <property type="protein sequence ID" value="KAK9865106.1"/>
    <property type="molecule type" value="Genomic_DNA"/>
</dbReference>
<comment type="caution">
    <text evidence="2">The sequence shown here is derived from an EMBL/GenBank/DDBJ whole genome shotgun (WGS) entry which is preliminary data.</text>
</comment>
<evidence type="ECO:0000313" key="3">
    <source>
        <dbReference type="Proteomes" id="UP001485043"/>
    </source>
</evidence>
<feature type="domain" description="Rhodanese" evidence="1">
    <location>
        <begin position="95"/>
        <end position="197"/>
    </location>
</feature>
<sequence length="222" mass="25031">MMLLQQQCSQASFGHRAPEGSCFKPSRQALRHSFPSARPSQCRSKVAAPLRCQKTDLEPIKVESKPMPRWDLMWQYLIDKKLPTLTPQQAKQRVDRGDYLLIDVRPTENYEEAHPEGAKSVPLFKKVTWGQTTFMGFVRAAAMAVNGVTPMAVNEQFREELDRATAYQAMERGQMKNVAHLDGGVYNWYKSGLPMTGEYNTGNVGRTPNAANAPTGKYFDDK</sequence>
<evidence type="ECO:0000313" key="2">
    <source>
        <dbReference type="EMBL" id="KAK9865106.1"/>
    </source>
</evidence>
<dbReference type="CDD" id="cd00158">
    <property type="entry name" value="RHOD"/>
    <property type="match status" value="1"/>
</dbReference>
<dbReference type="PANTHER" id="PTHR44920:SF2">
    <property type="entry name" value="RHODANESE DOMAIN-CONTAINING PROTEIN"/>
    <property type="match status" value="1"/>
</dbReference>
<proteinExistence type="predicted"/>
<dbReference type="GO" id="GO:0009507">
    <property type="term" value="C:chloroplast"/>
    <property type="evidence" value="ECO:0007669"/>
    <property type="project" value="TreeGrafter"/>
</dbReference>
<keyword evidence="3" id="KW-1185">Reference proteome</keyword>